<dbReference type="PATRIC" id="fig|157733.3.peg.1170"/>
<dbReference type="Gene3D" id="2.60.60.30">
    <property type="entry name" value="sav2460 like domains"/>
    <property type="match status" value="1"/>
</dbReference>
<sequence>MNVSRGQKVPITKGRNVSELVVTLEWQNNNQPIEIDAAAFLLNEENRCNGDESFLFYGQPVSVDQSVKQVKQGDNLNETHLSLRKMSPDTQKVAFTLTIHEGEEKGQNFGQVSSLSLRIADKATGENLVTFAFGEELTKETAIVVGEVYLHNGDWKFSAVGSGFFGGLAALCENFGIEVESNDTKKEHLESMVSAPVAATQEAVVPLTVTLKKKEAISIRKSEKVVATLEWKSKKDLDLYCFYVLKDGTEGKVYYRTPGHANKQPYITLDGDAKGAGKETVIVHKPSELKYVLFSAYSAVSNGIGSFKSMKAKAVVDNQMGQNVTSPLFEKNNFAYWVAIAKIDFTDAQDMSVSHVEKYSKSGTERSPLLYQDGSFEMNVGPIEFK</sequence>
<dbReference type="RefSeq" id="WP_048312149.1">
    <property type="nucleotide sequence ID" value="NZ_CP119526.1"/>
</dbReference>
<dbReference type="EMBL" id="LELK01000004">
    <property type="protein sequence ID" value="KMM37262.1"/>
    <property type="molecule type" value="Genomic_DNA"/>
</dbReference>
<dbReference type="InterPro" id="IPR051324">
    <property type="entry name" value="Stress/Tellurium_Resist"/>
</dbReference>
<dbReference type="InterPro" id="IPR003325">
    <property type="entry name" value="TerD"/>
</dbReference>
<dbReference type="AlphaFoldDB" id="A0A0J6FSF0"/>
<dbReference type="PANTHER" id="PTHR32097">
    <property type="entry name" value="CAMP-BINDING PROTEIN 1-RELATED"/>
    <property type="match status" value="1"/>
</dbReference>
<gene>
    <name evidence="2" type="ORF">AB986_15465</name>
</gene>
<proteinExistence type="predicted"/>
<comment type="caution">
    <text evidence="2">The sequence shown here is derived from an EMBL/GenBank/DDBJ whole genome shotgun (WGS) entry which is preliminary data.</text>
</comment>
<protein>
    <submittedName>
        <fullName evidence="2">Tellurium resistance protein</fullName>
    </submittedName>
</protein>
<keyword evidence="3" id="KW-1185">Reference proteome</keyword>
<dbReference type="CDD" id="cd06974">
    <property type="entry name" value="TerD_like"/>
    <property type="match status" value="1"/>
</dbReference>
<organism evidence="2 3">
    <name type="scientific">Guptibacillus hwajinpoensis</name>
    <dbReference type="NCBI Taxonomy" id="208199"/>
    <lineage>
        <taxon>Bacteria</taxon>
        <taxon>Bacillati</taxon>
        <taxon>Bacillota</taxon>
        <taxon>Bacilli</taxon>
        <taxon>Bacillales</taxon>
        <taxon>Guptibacillaceae</taxon>
        <taxon>Guptibacillus</taxon>
    </lineage>
</organism>
<dbReference type="PANTHER" id="PTHR32097:SF17">
    <property type="entry name" value="CAMP-BINDING PROTEIN 1-RELATED"/>
    <property type="match status" value="1"/>
</dbReference>
<feature type="domain" description="TerD" evidence="1">
    <location>
        <begin position="1"/>
        <end position="175"/>
    </location>
</feature>
<name>A0A0J6FSF0_9BACL</name>
<dbReference type="OrthoDB" id="179721at2"/>
<dbReference type="Pfam" id="PF02342">
    <property type="entry name" value="TerD"/>
    <property type="match status" value="1"/>
</dbReference>
<evidence type="ECO:0000259" key="1">
    <source>
        <dbReference type="Pfam" id="PF02342"/>
    </source>
</evidence>
<accession>A0A0J6FSF0</accession>
<evidence type="ECO:0000313" key="3">
    <source>
        <dbReference type="Proteomes" id="UP000035996"/>
    </source>
</evidence>
<reference evidence="2" key="1">
    <citation type="submission" date="2015-06" db="EMBL/GenBank/DDBJ databases">
        <authorList>
            <person name="Liu B."/>
            <person name="Wang J."/>
            <person name="Zhu Y."/>
            <person name="Liu G."/>
            <person name="Chen Q."/>
            <person name="Zheng C."/>
            <person name="Che J."/>
            <person name="Ge C."/>
            <person name="Shi H."/>
            <person name="Pan Z."/>
            <person name="Liu X."/>
        </authorList>
    </citation>
    <scope>NUCLEOTIDE SEQUENCE [LARGE SCALE GENOMIC DNA]</scope>
    <source>
        <strain evidence="2">DSM 16346</strain>
    </source>
</reference>
<dbReference type="STRING" id="157733.AB986_15465"/>
<dbReference type="Proteomes" id="UP000035996">
    <property type="component" value="Unassembled WGS sequence"/>
</dbReference>
<evidence type="ECO:0000313" key="2">
    <source>
        <dbReference type="EMBL" id="KMM37262.1"/>
    </source>
</evidence>